<name>A0A6A4VM80_AMPAM</name>
<evidence type="ECO:0000256" key="1">
    <source>
        <dbReference type="SAM" id="MobiDB-lite"/>
    </source>
</evidence>
<dbReference type="AlphaFoldDB" id="A0A6A4VM80"/>
<feature type="region of interest" description="Disordered" evidence="1">
    <location>
        <begin position="1"/>
        <end position="25"/>
    </location>
</feature>
<dbReference type="Proteomes" id="UP000440578">
    <property type="component" value="Unassembled WGS sequence"/>
</dbReference>
<sequence>MKPASGGAGYYLNVPGAPREPPPTAGLDLCNRDQRGSAFELYRKPDNARYLSSDGARPVGLEGLLDQLLEYLVDR</sequence>
<reference evidence="2 3" key="1">
    <citation type="submission" date="2019-07" db="EMBL/GenBank/DDBJ databases">
        <title>Draft genome assembly of a fouling barnacle, Amphibalanus amphitrite (Darwin, 1854): The first reference genome for Thecostraca.</title>
        <authorList>
            <person name="Kim W."/>
        </authorList>
    </citation>
    <scope>NUCLEOTIDE SEQUENCE [LARGE SCALE GENOMIC DNA]</scope>
    <source>
        <strain evidence="2">SNU_AA5</strain>
        <tissue evidence="2">Soma without cirri and trophi</tissue>
    </source>
</reference>
<dbReference type="EMBL" id="VIIS01001601">
    <property type="protein sequence ID" value="KAF0295736.1"/>
    <property type="molecule type" value="Genomic_DNA"/>
</dbReference>
<evidence type="ECO:0000313" key="2">
    <source>
        <dbReference type="EMBL" id="KAF0295736.1"/>
    </source>
</evidence>
<accession>A0A6A4VM80</accession>
<evidence type="ECO:0000313" key="3">
    <source>
        <dbReference type="Proteomes" id="UP000440578"/>
    </source>
</evidence>
<protein>
    <submittedName>
        <fullName evidence="2">Uncharacterized protein</fullName>
    </submittedName>
</protein>
<gene>
    <name evidence="2" type="ORF">FJT64_006766</name>
</gene>
<comment type="caution">
    <text evidence="2">The sequence shown here is derived from an EMBL/GenBank/DDBJ whole genome shotgun (WGS) entry which is preliminary data.</text>
</comment>
<dbReference type="OrthoDB" id="418634at2759"/>
<proteinExistence type="predicted"/>
<keyword evidence="3" id="KW-1185">Reference proteome</keyword>
<organism evidence="2 3">
    <name type="scientific">Amphibalanus amphitrite</name>
    <name type="common">Striped barnacle</name>
    <name type="synonym">Balanus amphitrite</name>
    <dbReference type="NCBI Taxonomy" id="1232801"/>
    <lineage>
        <taxon>Eukaryota</taxon>
        <taxon>Metazoa</taxon>
        <taxon>Ecdysozoa</taxon>
        <taxon>Arthropoda</taxon>
        <taxon>Crustacea</taxon>
        <taxon>Multicrustacea</taxon>
        <taxon>Cirripedia</taxon>
        <taxon>Thoracica</taxon>
        <taxon>Thoracicalcarea</taxon>
        <taxon>Balanomorpha</taxon>
        <taxon>Balanoidea</taxon>
        <taxon>Balanidae</taxon>
        <taxon>Amphibalaninae</taxon>
        <taxon>Amphibalanus</taxon>
    </lineage>
</organism>